<dbReference type="Pfam" id="PF20358">
    <property type="entry name" value="DUF6653"/>
    <property type="match status" value="1"/>
</dbReference>
<keyword evidence="1" id="KW-1133">Transmembrane helix</keyword>
<keyword evidence="3" id="KW-1185">Reference proteome</keyword>
<dbReference type="RefSeq" id="WP_067868055.1">
    <property type="nucleotide sequence ID" value="NZ_JAAXOP010000002.1"/>
</dbReference>
<gene>
    <name evidence="2" type="ORF">HGA08_04730</name>
</gene>
<accession>A0A846XWR3</accession>
<organism evidence="2 3">
    <name type="scientific">Nocardia vermiculata</name>
    <dbReference type="NCBI Taxonomy" id="257274"/>
    <lineage>
        <taxon>Bacteria</taxon>
        <taxon>Bacillati</taxon>
        <taxon>Actinomycetota</taxon>
        <taxon>Actinomycetes</taxon>
        <taxon>Mycobacteriales</taxon>
        <taxon>Nocardiaceae</taxon>
        <taxon>Nocardia</taxon>
    </lineage>
</organism>
<reference evidence="2 3" key="1">
    <citation type="submission" date="2020-04" db="EMBL/GenBank/DDBJ databases">
        <title>MicrobeNet Type strains.</title>
        <authorList>
            <person name="Nicholson A.C."/>
        </authorList>
    </citation>
    <scope>NUCLEOTIDE SEQUENCE [LARGE SCALE GENOMIC DNA]</scope>
    <source>
        <strain evidence="2 3">JCM 12354</strain>
    </source>
</reference>
<evidence type="ECO:0000256" key="1">
    <source>
        <dbReference type="SAM" id="Phobius"/>
    </source>
</evidence>
<keyword evidence="1" id="KW-0812">Transmembrane</keyword>
<feature type="transmembrane region" description="Helical" evidence="1">
    <location>
        <begin position="27"/>
        <end position="43"/>
    </location>
</feature>
<dbReference type="InterPro" id="IPR046595">
    <property type="entry name" value="DUF6653"/>
</dbReference>
<comment type="caution">
    <text evidence="2">The sequence shown here is derived from an EMBL/GenBank/DDBJ whole genome shotgun (WGS) entry which is preliminary data.</text>
</comment>
<proteinExistence type="predicted"/>
<keyword evidence="1" id="KW-0472">Membrane</keyword>
<dbReference type="EMBL" id="JAAXOP010000002">
    <property type="protein sequence ID" value="NKY49518.1"/>
    <property type="molecule type" value="Genomic_DNA"/>
</dbReference>
<sequence>MGTTQITANTFGLTDENWRKHANPWSVWSRMGAFAIMIAAVYLREALSWWALAVVLAGIAFMFVNTRIFRPIDVPRRWDEKGIYGERLWTEKAPAAEPHRHAISAIIAIAAVGFPMTAWGLVTIQIWPTVFGWTLMLLSQLWQIDRFVAIYDSAVHEVVCGMGGSRCR</sequence>
<feature type="transmembrane region" description="Helical" evidence="1">
    <location>
        <begin position="102"/>
        <end position="127"/>
    </location>
</feature>
<evidence type="ECO:0000313" key="3">
    <source>
        <dbReference type="Proteomes" id="UP000565711"/>
    </source>
</evidence>
<protein>
    <submittedName>
        <fullName evidence="2">Uncharacterized protein</fullName>
    </submittedName>
</protein>
<dbReference type="Proteomes" id="UP000565711">
    <property type="component" value="Unassembled WGS sequence"/>
</dbReference>
<feature type="transmembrane region" description="Helical" evidence="1">
    <location>
        <begin position="49"/>
        <end position="69"/>
    </location>
</feature>
<dbReference type="AlphaFoldDB" id="A0A846XWR3"/>
<evidence type="ECO:0000313" key="2">
    <source>
        <dbReference type="EMBL" id="NKY49518.1"/>
    </source>
</evidence>
<name>A0A846XWR3_9NOCA</name>